<dbReference type="CDD" id="cd02440">
    <property type="entry name" value="AdoMet_MTases"/>
    <property type="match status" value="1"/>
</dbReference>
<dbReference type="OrthoDB" id="4310724at2759"/>
<feature type="chain" id="PRO_5040514811" evidence="1">
    <location>
        <begin position="19"/>
        <end position="246"/>
    </location>
</feature>
<proteinExistence type="predicted"/>
<feature type="domain" description="Methyltransferase" evidence="2">
    <location>
        <begin position="14"/>
        <end position="135"/>
    </location>
</feature>
<dbReference type="SUPFAM" id="SSF53335">
    <property type="entry name" value="S-adenosyl-L-methionine-dependent methyltransferases"/>
    <property type="match status" value="1"/>
</dbReference>
<dbReference type="PANTHER" id="PTHR44068">
    <property type="entry name" value="ZGC:194242"/>
    <property type="match status" value="1"/>
</dbReference>
<protein>
    <submittedName>
        <fullName evidence="3">S-adenosyl-L-methionine-dependent methyltransferase</fullName>
    </submittedName>
</protein>
<keyword evidence="3" id="KW-0808">Transferase</keyword>
<dbReference type="Pfam" id="PF13847">
    <property type="entry name" value="Methyltransf_31"/>
    <property type="match status" value="1"/>
</dbReference>
<feature type="signal peptide" evidence="1">
    <location>
        <begin position="1"/>
        <end position="18"/>
    </location>
</feature>
<dbReference type="PANTHER" id="PTHR44068:SF4">
    <property type="entry name" value="S-ADENOSYL-METHIONINE-STEROL-C-METHYLTRANSFERAS (AFU_ORTHOLOGUE AFUA_4G09190)"/>
    <property type="match status" value="1"/>
</dbReference>
<dbReference type="InterPro" id="IPR025714">
    <property type="entry name" value="Methyltranfer_dom"/>
</dbReference>
<dbReference type="GO" id="GO:0005783">
    <property type="term" value="C:endoplasmic reticulum"/>
    <property type="evidence" value="ECO:0007669"/>
    <property type="project" value="TreeGrafter"/>
</dbReference>
<evidence type="ECO:0000313" key="3">
    <source>
        <dbReference type="EMBL" id="GJE92687.1"/>
    </source>
</evidence>
<evidence type="ECO:0000256" key="1">
    <source>
        <dbReference type="SAM" id="SignalP"/>
    </source>
</evidence>
<dbReference type="Proteomes" id="UP000703269">
    <property type="component" value="Unassembled WGS sequence"/>
</dbReference>
<keyword evidence="3" id="KW-0489">Methyltransferase</keyword>
<dbReference type="EMBL" id="BPQB01000028">
    <property type="protein sequence ID" value="GJE92687.1"/>
    <property type="molecule type" value="Genomic_DNA"/>
</dbReference>
<dbReference type="Gene3D" id="3.40.50.150">
    <property type="entry name" value="Vaccinia Virus protein VP39"/>
    <property type="match status" value="1"/>
</dbReference>
<dbReference type="GO" id="GO:0006696">
    <property type="term" value="P:ergosterol biosynthetic process"/>
    <property type="evidence" value="ECO:0007669"/>
    <property type="project" value="TreeGrafter"/>
</dbReference>
<comment type="caution">
    <text evidence="3">The sequence shown here is derived from an EMBL/GenBank/DDBJ whole genome shotgun (WGS) entry which is preliminary data.</text>
</comment>
<evidence type="ECO:0000259" key="2">
    <source>
        <dbReference type="Pfam" id="PF13847"/>
    </source>
</evidence>
<dbReference type="InterPro" id="IPR050447">
    <property type="entry name" value="Erg6_SMT_methyltransf"/>
</dbReference>
<evidence type="ECO:0000313" key="4">
    <source>
        <dbReference type="Proteomes" id="UP000703269"/>
    </source>
</evidence>
<organism evidence="3 4">
    <name type="scientific">Phanerochaete sordida</name>
    <dbReference type="NCBI Taxonomy" id="48140"/>
    <lineage>
        <taxon>Eukaryota</taxon>
        <taxon>Fungi</taxon>
        <taxon>Dikarya</taxon>
        <taxon>Basidiomycota</taxon>
        <taxon>Agaricomycotina</taxon>
        <taxon>Agaricomycetes</taxon>
        <taxon>Polyporales</taxon>
        <taxon>Phanerochaetaceae</taxon>
        <taxon>Phanerochaete</taxon>
    </lineage>
</organism>
<sequence length="246" mass="26549">MRHRHYLCSLLALKSGLTVLNVGSGVGDTAIELARYADVCVVGVDSNSANVRLATIRVQEAGLSHKISFIHTDLQGLLQWFPAQSFDVIYGIDSLKAVHSLESVYSTLATLLKPGGKIGIVDWCWTSQFNPSNQDHRRLAEAIEYSCRLPARAPEERSMVAARAALEGAGMIVRSCEDLAARHDAIPWYAPLEAAISDAAAPWAENPEEGCALFGGLTKNAAAVILQAAKWKLFTPMAVFIAMKAA</sequence>
<dbReference type="InterPro" id="IPR029063">
    <property type="entry name" value="SAM-dependent_MTases_sf"/>
</dbReference>
<dbReference type="AlphaFoldDB" id="A0A9P3GDG3"/>
<dbReference type="GO" id="GO:0032259">
    <property type="term" value="P:methylation"/>
    <property type="evidence" value="ECO:0007669"/>
    <property type="project" value="UniProtKB-KW"/>
</dbReference>
<dbReference type="GO" id="GO:0003838">
    <property type="term" value="F:sterol 24-C-methyltransferase activity"/>
    <property type="evidence" value="ECO:0007669"/>
    <property type="project" value="TreeGrafter"/>
</dbReference>
<gene>
    <name evidence="3" type="ORF">PsYK624_088420</name>
</gene>
<reference evidence="3 4" key="1">
    <citation type="submission" date="2021-08" db="EMBL/GenBank/DDBJ databases">
        <title>Draft Genome Sequence of Phanerochaete sordida strain YK-624.</title>
        <authorList>
            <person name="Mori T."/>
            <person name="Dohra H."/>
            <person name="Suzuki T."/>
            <person name="Kawagishi H."/>
            <person name="Hirai H."/>
        </authorList>
    </citation>
    <scope>NUCLEOTIDE SEQUENCE [LARGE SCALE GENOMIC DNA]</scope>
    <source>
        <strain evidence="3 4">YK-624</strain>
    </source>
</reference>
<keyword evidence="4" id="KW-1185">Reference proteome</keyword>
<name>A0A9P3GDG3_9APHY</name>
<accession>A0A9P3GDG3</accession>
<keyword evidence="1" id="KW-0732">Signal</keyword>